<dbReference type="PATRIC" id="fig|616990.3.peg.1719"/>
<evidence type="ECO:0000313" key="1">
    <source>
        <dbReference type="EMBL" id="KRO04107.1"/>
    </source>
</evidence>
<organism evidence="1 2">
    <name type="scientific">Levilactobacillus paucivorans</name>
    <dbReference type="NCBI Taxonomy" id="616990"/>
    <lineage>
        <taxon>Bacteria</taxon>
        <taxon>Bacillati</taxon>
        <taxon>Bacillota</taxon>
        <taxon>Bacilli</taxon>
        <taxon>Lactobacillales</taxon>
        <taxon>Lactobacillaceae</taxon>
        <taxon>Levilactobacillus</taxon>
    </lineage>
</organism>
<dbReference type="AlphaFoldDB" id="A0A0R2LW59"/>
<dbReference type="EMBL" id="JQCA01000043">
    <property type="protein sequence ID" value="KRO04107.1"/>
    <property type="molecule type" value="Genomic_DNA"/>
</dbReference>
<sequence>MISMTITTHLLSDFEKTDLVPNNAMQNFVLDPAQSNIGYGIFVSKGKSQQEIVKYNFVEGGTSTPISMLTIKGYTDGDKTYLAGHCESMDVYDDNGETYLLITTKGSSDGSYGTQLTQVPVSLIDQNTTVSYHDLLRIGSMNNVGSKKSWGTPDRVEFSVDSAKANIVLWAFDADTRSHMALYAMSDIKSLFKAAGKSNTSEVSIASANYRNASDFDGNKKGKLFEVAKSKDIKVKCLLQGLVLTNNGNAYVTCESGIGSPEGPVIGIKKIWKFEVGSKSVGTAKAFANKYWASYSIDQGHAGDAGVELEGIHIVGGNIYMGVTYHPWDADSNAVGDARNRLYYFDKTLV</sequence>
<evidence type="ECO:0000313" key="2">
    <source>
        <dbReference type="Proteomes" id="UP000051906"/>
    </source>
</evidence>
<protein>
    <recommendedName>
        <fullName evidence="3">Bacteriocin helveticin-J</fullName>
    </recommendedName>
</protein>
<proteinExistence type="predicted"/>
<comment type="caution">
    <text evidence="1">The sequence shown here is derived from an EMBL/GenBank/DDBJ whole genome shotgun (WGS) entry which is preliminary data.</text>
</comment>
<keyword evidence="2" id="KW-1185">Reference proteome</keyword>
<name>A0A0R2LW59_9LACO</name>
<gene>
    <name evidence="1" type="ORF">IV54_GL001625</name>
</gene>
<dbReference type="Proteomes" id="UP000051906">
    <property type="component" value="Unassembled WGS sequence"/>
</dbReference>
<accession>A0A0R2LW59</accession>
<reference evidence="1 2" key="1">
    <citation type="journal article" date="2015" name="Genome Announc.">
        <title>Expanding the biotechnology potential of lactobacilli through comparative genomics of 213 strains and associated genera.</title>
        <authorList>
            <person name="Sun Z."/>
            <person name="Harris H.M."/>
            <person name="McCann A."/>
            <person name="Guo C."/>
            <person name="Argimon S."/>
            <person name="Zhang W."/>
            <person name="Yang X."/>
            <person name="Jeffery I.B."/>
            <person name="Cooney J.C."/>
            <person name="Kagawa T.F."/>
            <person name="Liu W."/>
            <person name="Song Y."/>
            <person name="Salvetti E."/>
            <person name="Wrobel A."/>
            <person name="Rasinkangas P."/>
            <person name="Parkhill J."/>
            <person name="Rea M.C."/>
            <person name="O'Sullivan O."/>
            <person name="Ritari J."/>
            <person name="Douillard F.P."/>
            <person name="Paul Ross R."/>
            <person name="Yang R."/>
            <person name="Briner A.E."/>
            <person name="Felis G.E."/>
            <person name="de Vos W.M."/>
            <person name="Barrangou R."/>
            <person name="Klaenhammer T.R."/>
            <person name="Caufield P.W."/>
            <person name="Cui Y."/>
            <person name="Zhang H."/>
            <person name="O'Toole P.W."/>
        </authorList>
    </citation>
    <scope>NUCLEOTIDE SEQUENCE [LARGE SCALE GENOMIC DNA]</scope>
    <source>
        <strain evidence="1 2">DSM 22467</strain>
    </source>
</reference>
<evidence type="ECO:0008006" key="3">
    <source>
        <dbReference type="Google" id="ProtNLM"/>
    </source>
</evidence>